<protein>
    <submittedName>
        <fullName evidence="2">Uncharacterized protein</fullName>
    </submittedName>
</protein>
<gene>
    <name evidence="2" type="ORF">KP001_20235</name>
</gene>
<evidence type="ECO:0000313" key="2">
    <source>
        <dbReference type="EMBL" id="QXE90691.1"/>
    </source>
</evidence>
<keyword evidence="3" id="KW-1185">Reference proteome</keyword>
<reference evidence="2 3" key="1">
    <citation type="submission" date="2021-06" db="EMBL/GenBank/DDBJ databases">
        <title>Gemonas diversity in paddy soil.</title>
        <authorList>
            <person name="Liu G."/>
        </authorList>
    </citation>
    <scope>NUCLEOTIDE SEQUENCE [LARGE SCALE GENOMIC DNA]</scope>
    <source>
        <strain evidence="2 3">RG2</strain>
    </source>
</reference>
<sequence>MDKLFKKVLLLALPYVLYLSIPVWLLVGTKELGGNINQIIDNASKGNPQLVGFGFNESCYRYMKLKILAALPRRDVVALGSSRVLQFRDKMFAPNRFYNAGYTIKSIPEFMTFVSLLPEDKLPRTLIIGLDHWMFNARYDHLNAAPNKQEWLKYDDMDVTSVFKASKKVYKRTFSGVVSLDDVLFPDKAMARSQKDAALASVPKFGFNACVNKTGFRNDGSMYYGIQIEKLMANASDANDFKFKDTLHKVAKGQDRFKQGGEINEEAVRQLRLFLAYCQKKNIHVVAFLPPFTDTVWNKMVASGKFHYLDGLNARLQHELDGYGYEFYDFSTFSSAGATDLEAIDGFHGGESVYLGMLIRMLDRGSKLNEFCNVNKLREDAARKFNRYTVYQSF</sequence>
<proteinExistence type="predicted"/>
<organism evidence="2 3">
    <name type="scientific">Geomonas subterranea</name>
    <dbReference type="NCBI Taxonomy" id="2847989"/>
    <lineage>
        <taxon>Bacteria</taxon>
        <taxon>Pseudomonadati</taxon>
        <taxon>Thermodesulfobacteriota</taxon>
        <taxon>Desulfuromonadia</taxon>
        <taxon>Geobacterales</taxon>
        <taxon>Geobacteraceae</taxon>
        <taxon>Geomonas</taxon>
    </lineage>
</organism>
<keyword evidence="1" id="KW-1133">Transmembrane helix</keyword>
<dbReference type="EMBL" id="CP077683">
    <property type="protein sequence ID" value="QXE90691.1"/>
    <property type="molecule type" value="Genomic_DNA"/>
</dbReference>
<evidence type="ECO:0000313" key="3">
    <source>
        <dbReference type="Proteomes" id="UP000683559"/>
    </source>
</evidence>
<name>A0ABX8LIF4_9BACT</name>
<dbReference type="RefSeq" id="WP_217287316.1">
    <property type="nucleotide sequence ID" value="NZ_CP077683.1"/>
</dbReference>
<dbReference type="Proteomes" id="UP000683559">
    <property type="component" value="Chromosome"/>
</dbReference>
<feature type="transmembrane region" description="Helical" evidence="1">
    <location>
        <begin position="7"/>
        <end position="27"/>
    </location>
</feature>
<evidence type="ECO:0000256" key="1">
    <source>
        <dbReference type="SAM" id="Phobius"/>
    </source>
</evidence>
<keyword evidence="1" id="KW-0472">Membrane</keyword>
<accession>A0ABX8LIF4</accession>
<keyword evidence="1" id="KW-0812">Transmembrane</keyword>